<sequence>NSQLLMTDTGTSWGILLAGTDALLSLSNESELSITGAGTTALENIQIGNNNARPELSVTDGSTLSVTTTSGTTTATDTGNNAIHLRGDAPKTTITDGSELKVSVNSGARRGLFLNGNNAELTVTDSQLDLTTISGQTLHLTGISPNMTLNKSKARVDSTNGQRINLS</sequence>
<name>A0A848MVI9_ENTMU</name>
<accession>A0A848MVI9</accession>
<dbReference type="EMBL" id="JABCAG010000199">
    <property type="protein sequence ID" value="NMP59997.1"/>
    <property type="molecule type" value="Genomic_DNA"/>
</dbReference>
<reference evidence="1 2" key="1">
    <citation type="submission" date="2020-04" db="EMBL/GenBank/DDBJ databases">
        <authorList>
            <person name="Abaymova A."/>
            <person name="Teymurazov M."/>
            <person name="Tazyna O."/>
            <person name="Chatushin Y."/>
            <person name="Svetoch E."/>
            <person name="Pereligyn V."/>
            <person name="Pohylenko V."/>
            <person name="Platonov M."/>
            <person name="Kartsev N."/>
            <person name="Skryabin Y."/>
            <person name="Sizova A."/>
            <person name="Solomentsev V."/>
            <person name="Kislichkina A."/>
            <person name="Bogun A."/>
        </authorList>
    </citation>
    <scope>NUCLEOTIDE SEQUENCE [LARGE SCALE GENOMIC DNA]</scope>
    <source>
        <strain evidence="2">SCPM-O-B-8398 (E28)</strain>
    </source>
</reference>
<evidence type="ECO:0000313" key="1">
    <source>
        <dbReference type="EMBL" id="NMP59997.1"/>
    </source>
</evidence>
<protein>
    <submittedName>
        <fullName evidence="1">Uncharacterized protein</fullName>
    </submittedName>
</protein>
<feature type="non-terminal residue" evidence="1">
    <location>
        <position position="167"/>
    </location>
</feature>
<gene>
    <name evidence="1" type="ORF">HI921_16405</name>
</gene>
<proteinExistence type="predicted"/>
<feature type="non-terminal residue" evidence="1">
    <location>
        <position position="1"/>
    </location>
</feature>
<dbReference type="RefSeq" id="WP_169059384.1">
    <property type="nucleotide sequence ID" value="NZ_JABCAG010000199.1"/>
</dbReference>
<comment type="caution">
    <text evidence="1">The sequence shown here is derived from an EMBL/GenBank/DDBJ whole genome shotgun (WGS) entry which is preliminary data.</text>
</comment>
<dbReference type="Proteomes" id="UP000557857">
    <property type="component" value="Unassembled WGS sequence"/>
</dbReference>
<organism evidence="1 2">
    <name type="scientific">Enterococcus mundtii</name>
    <dbReference type="NCBI Taxonomy" id="53346"/>
    <lineage>
        <taxon>Bacteria</taxon>
        <taxon>Bacillati</taxon>
        <taxon>Bacillota</taxon>
        <taxon>Bacilli</taxon>
        <taxon>Lactobacillales</taxon>
        <taxon>Enterococcaceae</taxon>
        <taxon>Enterococcus</taxon>
    </lineage>
</organism>
<dbReference type="AlphaFoldDB" id="A0A848MVI9"/>
<evidence type="ECO:0000313" key="2">
    <source>
        <dbReference type="Proteomes" id="UP000557857"/>
    </source>
</evidence>